<dbReference type="STRING" id="1448308.A0A2T2PD17"/>
<gene>
    <name evidence="6" type="ORF">BS50DRAFT_513318</name>
</gene>
<reference evidence="6 7" key="1">
    <citation type="journal article" date="2018" name="Front. Microbiol.">
        <title>Genome-Wide Analysis of Corynespora cassiicola Leaf Fall Disease Putative Effectors.</title>
        <authorList>
            <person name="Lopez D."/>
            <person name="Ribeiro S."/>
            <person name="Label P."/>
            <person name="Fumanal B."/>
            <person name="Venisse J.S."/>
            <person name="Kohler A."/>
            <person name="de Oliveira R.R."/>
            <person name="Labutti K."/>
            <person name="Lipzen A."/>
            <person name="Lail K."/>
            <person name="Bauer D."/>
            <person name="Ohm R.A."/>
            <person name="Barry K.W."/>
            <person name="Spatafora J."/>
            <person name="Grigoriev I.V."/>
            <person name="Martin F.M."/>
            <person name="Pujade-Renaud V."/>
        </authorList>
    </citation>
    <scope>NUCLEOTIDE SEQUENCE [LARGE SCALE GENOMIC DNA]</scope>
    <source>
        <strain evidence="6 7">Philippines</strain>
    </source>
</reference>
<dbReference type="SUPFAM" id="SSF56176">
    <property type="entry name" value="FAD-binding/transporter-associated domain-like"/>
    <property type="match status" value="1"/>
</dbReference>
<proteinExistence type="inferred from homology"/>
<dbReference type="InterPro" id="IPR016166">
    <property type="entry name" value="FAD-bd_PCMH"/>
</dbReference>
<feature type="signal peptide" evidence="4">
    <location>
        <begin position="1"/>
        <end position="18"/>
    </location>
</feature>
<evidence type="ECO:0000256" key="4">
    <source>
        <dbReference type="SAM" id="SignalP"/>
    </source>
</evidence>
<dbReference type="OrthoDB" id="9983560at2759"/>
<dbReference type="Proteomes" id="UP000240883">
    <property type="component" value="Unassembled WGS sequence"/>
</dbReference>
<protein>
    <submittedName>
        <fullName evidence="6">FAD-binding domain-containing protein</fullName>
    </submittedName>
</protein>
<sequence>MLLVTSLLLSSLLRPALGSELNTDRAENCKCLPSDECWPDQQSWDKLNSTVGGRLVQTVPLGSPCHDPNYDEEKCAQLQEDWLYSGVHLQSSSSVMAPLFANQSCDPFTPKEIPCTLGNYVSYAVNVSSSDDIAAALSFAREKNIRFVVRNTGHDYLGRSTGAGALAVWMQNLKETEIIDWKDETFEGKALKLGAGIQSHEALAAVKEENLVVVTGECPTVGLAGGYIQGGGHSALSTRFGLAADNVISFEVITTSGERLTASQTENSDLFWALSGGGPGTYAIVLSATIKAYPDAIVSGASFTIDPPEDQPELMNEIIDKWHAALPGIVDKGAMVIYYFSQAGLQVPALTAYNSSMGAIMKMLRPFGLALQDKGIRLNPSISQSASYHEHYEKHWGPLPEGNIQVGTMLFGGRLIPRDVIPTEEFSFTARQLMSMGVTFIGVGLDVASFGMRNSNAVLPQWRSSLVQASLVLPWSFDADWEDMLATQDAITEFVQPVIESVTPGAGAYMNEADFQQKDWKETFFGEKYGRLAEIKEKYDPEGLLWAVATVGSDKWSVASDGRMCKNVGSPGKEAKTEEVKEKAEEKEEKAEKDAEKDGEADKVAEKAEEKDEPRVKDEL</sequence>
<dbReference type="AlphaFoldDB" id="A0A2T2PD17"/>
<dbReference type="PROSITE" id="PS51387">
    <property type="entry name" value="FAD_PCMH"/>
    <property type="match status" value="1"/>
</dbReference>
<dbReference type="InterPro" id="IPR006094">
    <property type="entry name" value="Oxid_FAD_bind_N"/>
</dbReference>
<dbReference type="Gene3D" id="3.30.465.10">
    <property type="match status" value="2"/>
</dbReference>
<feature type="chain" id="PRO_5015724066" evidence="4">
    <location>
        <begin position="19"/>
        <end position="620"/>
    </location>
</feature>
<feature type="compositionally biased region" description="Basic and acidic residues" evidence="3">
    <location>
        <begin position="573"/>
        <end position="620"/>
    </location>
</feature>
<accession>A0A2T2PD17</accession>
<dbReference type="InterPro" id="IPR012951">
    <property type="entry name" value="BBE"/>
</dbReference>
<dbReference type="InterPro" id="IPR036318">
    <property type="entry name" value="FAD-bd_PCMH-like_sf"/>
</dbReference>
<dbReference type="GO" id="GO:0016491">
    <property type="term" value="F:oxidoreductase activity"/>
    <property type="evidence" value="ECO:0007669"/>
    <property type="project" value="UniProtKB-KW"/>
</dbReference>
<dbReference type="PANTHER" id="PTHR13878">
    <property type="entry name" value="GULONOLACTONE OXIDASE"/>
    <property type="match status" value="1"/>
</dbReference>
<evidence type="ECO:0000313" key="7">
    <source>
        <dbReference type="Proteomes" id="UP000240883"/>
    </source>
</evidence>
<dbReference type="PANTHER" id="PTHR13878:SF91">
    <property type="entry name" value="FAD BINDING DOMAIN PROTEIN (AFU_ORTHOLOGUE AFUA_6G12070)-RELATED"/>
    <property type="match status" value="1"/>
</dbReference>
<name>A0A2T2PD17_CORCC</name>
<dbReference type="Pfam" id="PF01565">
    <property type="entry name" value="FAD_binding_4"/>
    <property type="match status" value="1"/>
</dbReference>
<dbReference type="InterPro" id="IPR016169">
    <property type="entry name" value="FAD-bd_PCMH_sub2"/>
</dbReference>
<keyword evidence="4" id="KW-0732">Signal</keyword>
<evidence type="ECO:0000256" key="2">
    <source>
        <dbReference type="ARBA" id="ARBA00023002"/>
    </source>
</evidence>
<keyword evidence="2" id="KW-0560">Oxidoreductase</keyword>
<organism evidence="6 7">
    <name type="scientific">Corynespora cassiicola Philippines</name>
    <dbReference type="NCBI Taxonomy" id="1448308"/>
    <lineage>
        <taxon>Eukaryota</taxon>
        <taxon>Fungi</taxon>
        <taxon>Dikarya</taxon>
        <taxon>Ascomycota</taxon>
        <taxon>Pezizomycotina</taxon>
        <taxon>Dothideomycetes</taxon>
        <taxon>Pleosporomycetidae</taxon>
        <taxon>Pleosporales</taxon>
        <taxon>Corynesporascaceae</taxon>
        <taxon>Corynespora</taxon>
    </lineage>
</organism>
<keyword evidence="7" id="KW-1185">Reference proteome</keyword>
<comment type="similarity">
    <text evidence="1">Belongs to the oxygen-dependent FAD-linked oxidoreductase family.</text>
</comment>
<feature type="domain" description="FAD-binding PCMH-type" evidence="5">
    <location>
        <begin position="117"/>
        <end position="295"/>
    </location>
</feature>
<dbReference type="Pfam" id="PF08031">
    <property type="entry name" value="BBE"/>
    <property type="match status" value="1"/>
</dbReference>
<dbReference type="InterPro" id="IPR050432">
    <property type="entry name" value="FAD-linked_Oxidoreductases_BP"/>
</dbReference>
<evidence type="ECO:0000256" key="1">
    <source>
        <dbReference type="ARBA" id="ARBA00005466"/>
    </source>
</evidence>
<dbReference type="GO" id="GO:0071949">
    <property type="term" value="F:FAD binding"/>
    <property type="evidence" value="ECO:0007669"/>
    <property type="project" value="InterPro"/>
</dbReference>
<evidence type="ECO:0000259" key="5">
    <source>
        <dbReference type="PROSITE" id="PS51387"/>
    </source>
</evidence>
<evidence type="ECO:0000256" key="3">
    <source>
        <dbReference type="SAM" id="MobiDB-lite"/>
    </source>
</evidence>
<feature type="region of interest" description="Disordered" evidence="3">
    <location>
        <begin position="567"/>
        <end position="620"/>
    </location>
</feature>
<dbReference type="EMBL" id="KZ678128">
    <property type="protein sequence ID" value="PSN75563.1"/>
    <property type="molecule type" value="Genomic_DNA"/>
</dbReference>
<evidence type="ECO:0000313" key="6">
    <source>
        <dbReference type="EMBL" id="PSN75563.1"/>
    </source>
</evidence>